<dbReference type="Proteomes" id="UP000251088">
    <property type="component" value="Unassembled WGS sequence"/>
</dbReference>
<gene>
    <name evidence="3" type="ORF">NCTC9128_00743</name>
</gene>
<evidence type="ECO:0000259" key="2">
    <source>
        <dbReference type="Pfam" id="PF00294"/>
    </source>
</evidence>
<dbReference type="Pfam" id="PF00294">
    <property type="entry name" value="PfkB"/>
    <property type="match status" value="1"/>
</dbReference>
<dbReference type="EMBL" id="UAWN01000003">
    <property type="protein sequence ID" value="SQC07855.1"/>
    <property type="molecule type" value="Genomic_DNA"/>
</dbReference>
<sequence length="90" mass="9564">MSKKIAVIGECMIELSEKNGAVNRGFGGDTLNTSVYIARQTDASALSVHYVTALGTDAFSQQMLGQLATGKRQHRSYPADGRPPAGTVLH</sequence>
<reference evidence="3 4" key="1">
    <citation type="submission" date="2018-06" db="EMBL/GenBank/DDBJ databases">
        <authorList>
            <consortium name="Pathogen Informatics"/>
            <person name="Doyle S."/>
        </authorList>
    </citation>
    <scope>NUCLEOTIDE SEQUENCE [LARGE SCALE GENOMIC DNA]</scope>
    <source>
        <strain evidence="3 4">NCTC9128</strain>
    </source>
</reference>
<evidence type="ECO:0000313" key="3">
    <source>
        <dbReference type="EMBL" id="SQC07855.1"/>
    </source>
</evidence>
<evidence type="ECO:0000313" key="4">
    <source>
        <dbReference type="Proteomes" id="UP000251088"/>
    </source>
</evidence>
<accession>A0A2X3CHD4</accession>
<keyword evidence="3" id="KW-0808">Transferase</keyword>
<keyword evidence="3" id="KW-0418">Kinase</keyword>
<name>A0A2X3CHD4_KLEPN</name>
<organism evidence="3 4">
    <name type="scientific">Klebsiella pneumoniae</name>
    <dbReference type="NCBI Taxonomy" id="573"/>
    <lineage>
        <taxon>Bacteria</taxon>
        <taxon>Pseudomonadati</taxon>
        <taxon>Pseudomonadota</taxon>
        <taxon>Gammaproteobacteria</taxon>
        <taxon>Enterobacterales</taxon>
        <taxon>Enterobacteriaceae</taxon>
        <taxon>Klebsiella/Raoultella group</taxon>
        <taxon>Klebsiella</taxon>
        <taxon>Klebsiella pneumoniae complex</taxon>
    </lineage>
</organism>
<feature type="domain" description="Carbohydrate kinase PfkB" evidence="2">
    <location>
        <begin position="3"/>
        <end position="81"/>
    </location>
</feature>
<dbReference type="InterPro" id="IPR029056">
    <property type="entry name" value="Ribokinase-like"/>
</dbReference>
<dbReference type="GO" id="GO:0016301">
    <property type="term" value="F:kinase activity"/>
    <property type="evidence" value="ECO:0007669"/>
    <property type="project" value="UniProtKB-KW"/>
</dbReference>
<feature type="region of interest" description="Disordered" evidence="1">
    <location>
        <begin position="69"/>
        <end position="90"/>
    </location>
</feature>
<dbReference type="SUPFAM" id="SSF53613">
    <property type="entry name" value="Ribokinase-like"/>
    <property type="match status" value="1"/>
</dbReference>
<dbReference type="Gene3D" id="3.40.1190.20">
    <property type="match status" value="1"/>
</dbReference>
<protein>
    <submittedName>
        <fullName evidence="3">Ketodeoxygluconokinase</fullName>
    </submittedName>
</protein>
<dbReference type="InterPro" id="IPR011611">
    <property type="entry name" value="PfkB_dom"/>
</dbReference>
<proteinExistence type="predicted"/>
<evidence type="ECO:0000256" key="1">
    <source>
        <dbReference type="SAM" id="MobiDB-lite"/>
    </source>
</evidence>
<dbReference type="AlphaFoldDB" id="A0A2X3CHD4"/>